<dbReference type="InterPro" id="IPR050272">
    <property type="entry name" value="Isochorismatase-like_hydrls"/>
</dbReference>
<feature type="domain" description="Isochorismatase-like" evidence="2">
    <location>
        <begin position="5"/>
        <end position="150"/>
    </location>
</feature>
<proteinExistence type="predicted"/>
<dbReference type="EMBL" id="JAROCF010000001">
    <property type="protein sequence ID" value="MDN4614841.1"/>
    <property type="molecule type" value="Genomic_DNA"/>
</dbReference>
<evidence type="ECO:0000313" key="3">
    <source>
        <dbReference type="EMBL" id="MDN4614841.1"/>
    </source>
</evidence>
<reference evidence="3" key="1">
    <citation type="submission" date="2023-06" db="EMBL/GenBank/DDBJ databases">
        <title>MT1 and MT2 Draft Genomes of Novel Species.</title>
        <authorList>
            <person name="Venkateswaran K."/>
        </authorList>
    </citation>
    <scope>NUCLEOTIDE SEQUENCE</scope>
    <source>
        <strain evidence="3">F6_8S_P_1B</strain>
    </source>
</reference>
<dbReference type="PANTHER" id="PTHR43540:SF1">
    <property type="entry name" value="ISOCHORISMATASE HYDROLASE"/>
    <property type="match status" value="1"/>
</dbReference>
<name>A0ABT8KBK6_9MICO</name>
<dbReference type="Proteomes" id="UP001174208">
    <property type="component" value="Unassembled WGS sequence"/>
</dbReference>
<comment type="caution">
    <text evidence="3">The sequence shown here is derived from an EMBL/GenBank/DDBJ whole genome shotgun (WGS) entry which is preliminary data.</text>
</comment>
<evidence type="ECO:0000259" key="2">
    <source>
        <dbReference type="Pfam" id="PF00857"/>
    </source>
</evidence>
<keyword evidence="1" id="KW-0378">Hydrolase</keyword>
<evidence type="ECO:0000256" key="1">
    <source>
        <dbReference type="ARBA" id="ARBA00022801"/>
    </source>
</evidence>
<accession>A0ABT8KBK6</accession>
<dbReference type="SUPFAM" id="SSF52499">
    <property type="entry name" value="Isochorismatase-like hydrolases"/>
    <property type="match status" value="1"/>
</dbReference>
<dbReference type="Pfam" id="PF00857">
    <property type="entry name" value="Isochorismatase"/>
    <property type="match status" value="1"/>
</dbReference>
<keyword evidence="4" id="KW-1185">Reference proteome</keyword>
<dbReference type="PANTHER" id="PTHR43540">
    <property type="entry name" value="PEROXYUREIDOACRYLATE/UREIDOACRYLATE AMIDOHYDROLASE-RELATED"/>
    <property type="match status" value="1"/>
</dbReference>
<sequence length="173" mass="17844">MGHGLLLMDVQRNMLEGETAVPDASRLRGVLKGLLDAAREAGAAVVHVKNDGGPGDPDEPGTPGWELAFARRSGEFVVRKDVPNAFQSNPALADVLHAMGVDTLVVAGMQSELCVQATAVGARERGFAVLVPAGAHGTFDGEEPAAAIAERVDLELAAAGIEVPEVGEVRFGG</sequence>
<dbReference type="InterPro" id="IPR036380">
    <property type="entry name" value="Isochorismatase-like_sf"/>
</dbReference>
<gene>
    <name evidence="3" type="ORF">P5G50_10280</name>
</gene>
<dbReference type="Gene3D" id="3.40.50.850">
    <property type="entry name" value="Isochorismatase-like"/>
    <property type="match status" value="1"/>
</dbReference>
<dbReference type="RefSeq" id="WP_301209347.1">
    <property type="nucleotide sequence ID" value="NZ_JAROCF010000001.1"/>
</dbReference>
<protein>
    <submittedName>
        <fullName evidence="3">Isochorismatase family protein</fullName>
    </submittedName>
</protein>
<dbReference type="InterPro" id="IPR000868">
    <property type="entry name" value="Isochorismatase-like_dom"/>
</dbReference>
<evidence type="ECO:0000313" key="4">
    <source>
        <dbReference type="Proteomes" id="UP001174208"/>
    </source>
</evidence>
<organism evidence="3 4">
    <name type="scientific">Leifsonia williamsii</name>
    <dbReference type="NCBI Taxonomy" id="3035919"/>
    <lineage>
        <taxon>Bacteria</taxon>
        <taxon>Bacillati</taxon>
        <taxon>Actinomycetota</taxon>
        <taxon>Actinomycetes</taxon>
        <taxon>Micrococcales</taxon>
        <taxon>Microbacteriaceae</taxon>
        <taxon>Leifsonia</taxon>
    </lineage>
</organism>